<dbReference type="RefSeq" id="XP_018321905.1">
    <property type="nucleotide sequence ID" value="XM_018466403.2"/>
</dbReference>
<dbReference type="STRING" id="224129.A0A1W4WPE0"/>
<gene>
    <name evidence="2" type="primary">LOC108734740</name>
</gene>
<dbReference type="Pfam" id="PF13896">
    <property type="entry name" value="Glyco_transf_49"/>
    <property type="match status" value="1"/>
</dbReference>
<dbReference type="OrthoDB" id="9974378at2759"/>
<keyword evidence="1" id="KW-1185">Reference proteome</keyword>
<accession>A0A1W4WPE0</accession>
<proteinExistence type="predicted"/>
<dbReference type="InParanoid" id="A0A1W4WPE0"/>
<sequence>MAERSVRCYESVTYSTQGDLNFLDNLVPLVERWKGPVSVSVYAPGTDFLLALRTIQYLRECTSPLIKEYLAFNPLLPDDNMQQQEYIRCEMKPPYQIVNRDQQFKTKNNLLYPINVARNTARVAAQTHFILSSDIELYPSPNFIPKFLELIAKSEELLQDYKPQSRKLCCATNILFRFLVYYEDQVFLKDLVINCSNIMKKVFVLPHFEVDEDNEVPMDKTTLVKMVENKSAVFFHEHLCRRCHMIPYYNRWLRTPESDKIDVFGKTKRFGLRKSWEPFYVGTNDDPLFDERLSWEGQKNKMTQNYILCILDYTYIILDNAFLVHKPGIKKAKVQMNKYMEIVNETSVLVKKTIKPEIDSIYGTRKGCYLG</sequence>
<dbReference type="PANTHER" id="PTHR47412">
    <property type="entry name" value="FI01434P-RELATED"/>
    <property type="match status" value="1"/>
</dbReference>
<evidence type="ECO:0000313" key="2">
    <source>
        <dbReference type="RefSeq" id="XP_018321905.1"/>
    </source>
</evidence>
<organism evidence="1 2">
    <name type="scientific">Agrilus planipennis</name>
    <name type="common">Emerald ash borer</name>
    <name type="synonym">Agrilus marcopoli</name>
    <dbReference type="NCBI Taxonomy" id="224129"/>
    <lineage>
        <taxon>Eukaryota</taxon>
        <taxon>Metazoa</taxon>
        <taxon>Ecdysozoa</taxon>
        <taxon>Arthropoda</taxon>
        <taxon>Hexapoda</taxon>
        <taxon>Insecta</taxon>
        <taxon>Pterygota</taxon>
        <taxon>Neoptera</taxon>
        <taxon>Endopterygota</taxon>
        <taxon>Coleoptera</taxon>
        <taxon>Polyphaga</taxon>
        <taxon>Elateriformia</taxon>
        <taxon>Buprestoidea</taxon>
        <taxon>Buprestidae</taxon>
        <taxon>Agrilinae</taxon>
        <taxon>Agrilus</taxon>
    </lineage>
</organism>
<dbReference type="AlphaFoldDB" id="A0A1W4WPE0"/>
<evidence type="ECO:0000313" key="1">
    <source>
        <dbReference type="Proteomes" id="UP000192223"/>
    </source>
</evidence>
<name>A0A1W4WPE0_AGRPL</name>
<dbReference type="GeneID" id="108734740"/>
<dbReference type="KEGG" id="apln:108734740"/>
<protein>
    <submittedName>
        <fullName evidence="2">Beta-1,4-glucuronyltransferase 1-like</fullName>
    </submittedName>
</protein>
<dbReference type="PANTHER" id="PTHR47412:SF1">
    <property type="entry name" value="FI01434P-RELATED"/>
    <property type="match status" value="1"/>
</dbReference>
<reference evidence="2" key="1">
    <citation type="submission" date="2025-08" db="UniProtKB">
        <authorList>
            <consortium name="RefSeq"/>
        </authorList>
    </citation>
    <scope>IDENTIFICATION</scope>
    <source>
        <tissue evidence="2">Entire body</tissue>
    </source>
</reference>
<dbReference type="Proteomes" id="UP000192223">
    <property type="component" value="Unplaced"/>
</dbReference>